<keyword evidence="3" id="KW-1185">Reference proteome</keyword>
<sequence length="198" mass="23091">MSGSINYNNLKHPKIRLNAKGLNAKTKTLKLNTASKESYLMDKLTDKTLKIKHIRKNDTILKSPSDVRRQVLLKDIIKNLAYELFHEHKTIPEDQIKERLKEKLNADEYCASILQKSEESDLDDDESDTYVSLIIKSVFINGKERTTSNAIWDSDDNEDDEDNHEDNEDNHEDNEDNHDFQEYSPNFRLMIRPLTIIV</sequence>
<feature type="region of interest" description="Disordered" evidence="1">
    <location>
        <begin position="149"/>
        <end position="184"/>
    </location>
</feature>
<gene>
    <name evidence="2" type="ORF">FCALED_LOCUS6743</name>
</gene>
<evidence type="ECO:0000313" key="2">
    <source>
        <dbReference type="EMBL" id="CAG8563791.1"/>
    </source>
</evidence>
<feature type="compositionally biased region" description="Acidic residues" evidence="1">
    <location>
        <begin position="153"/>
        <end position="176"/>
    </location>
</feature>
<dbReference type="EMBL" id="CAJVPQ010001657">
    <property type="protein sequence ID" value="CAG8563791.1"/>
    <property type="molecule type" value="Genomic_DNA"/>
</dbReference>
<dbReference type="OrthoDB" id="2436575at2759"/>
<proteinExistence type="predicted"/>
<evidence type="ECO:0000313" key="3">
    <source>
        <dbReference type="Proteomes" id="UP000789570"/>
    </source>
</evidence>
<name>A0A9N9BH78_9GLOM</name>
<accession>A0A9N9BH78</accession>
<evidence type="ECO:0000256" key="1">
    <source>
        <dbReference type="SAM" id="MobiDB-lite"/>
    </source>
</evidence>
<comment type="caution">
    <text evidence="2">The sequence shown here is derived from an EMBL/GenBank/DDBJ whole genome shotgun (WGS) entry which is preliminary data.</text>
</comment>
<dbReference type="Proteomes" id="UP000789570">
    <property type="component" value="Unassembled WGS sequence"/>
</dbReference>
<reference evidence="2" key="1">
    <citation type="submission" date="2021-06" db="EMBL/GenBank/DDBJ databases">
        <authorList>
            <person name="Kallberg Y."/>
            <person name="Tangrot J."/>
            <person name="Rosling A."/>
        </authorList>
    </citation>
    <scope>NUCLEOTIDE SEQUENCE</scope>
    <source>
        <strain evidence="2">UK204</strain>
    </source>
</reference>
<organism evidence="2 3">
    <name type="scientific">Funneliformis caledonium</name>
    <dbReference type="NCBI Taxonomy" id="1117310"/>
    <lineage>
        <taxon>Eukaryota</taxon>
        <taxon>Fungi</taxon>
        <taxon>Fungi incertae sedis</taxon>
        <taxon>Mucoromycota</taxon>
        <taxon>Glomeromycotina</taxon>
        <taxon>Glomeromycetes</taxon>
        <taxon>Glomerales</taxon>
        <taxon>Glomeraceae</taxon>
        <taxon>Funneliformis</taxon>
    </lineage>
</organism>
<dbReference type="AlphaFoldDB" id="A0A9N9BH78"/>
<protein>
    <submittedName>
        <fullName evidence="2">8705_t:CDS:1</fullName>
    </submittedName>
</protein>